<feature type="domain" description="DUF6873" evidence="1">
    <location>
        <begin position="3"/>
        <end position="223"/>
    </location>
</feature>
<name>A0ABW9MA13_9FIRM</name>
<sequence>MFIISHKSTNEFKEFLQKNNFHFIETIDNPNLDPRIADHPDLSIFRLDGENMIVDKNVFNYYQDKLSHINLIAGESVAGKYPYDSIYNIYKGSDFYIHNDITEKNILAFLKDNSFKHYFVKQAYSRCSIVPMGDKVLTSDFGIYKALKDKIDLVLLKKENIHLDGFDNGFLGGTCGFFDNTLIFNGNIEKLNSFEIIRKEAYKSGIDLLYPKNCDLIDTGSILFC</sequence>
<dbReference type="InterPro" id="IPR049238">
    <property type="entry name" value="DUF6873"/>
</dbReference>
<dbReference type="EMBL" id="JBGMEI010000006">
    <property type="protein sequence ID" value="MFO3665779.1"/>
    <property type="molecule type" value="Genomic_DNA"/>
</dbReference>
<evidence type="ECO:0000313" key="3">
    <source>
        <dbReference type="Proteomes" id="UP001637996"/>
    </source>
</evidence>
<dbReference type="Proteomes" id="UP001637996">
    <property type="component" value="Unassembled WGS sequence"/>
</dbReference>
<evidence type="ECO:0000313" key="2">
    <source>
        <dbReference type="EMBL" id="MFO3665779.1"/>
    </source>
</evidence>
<dbReference type="RefSeq" id="WP_410031458.1">
    <property type="nucleotide sequence ID" value="NZ_JBGMEI010000006.1"/>
</dbReference>
<evidence type="ECO:0000259" key="1">
    <source>
        <dbReference type="Pfam" id="PF21778"/>
    </source>
</evidence>
<dbReference type="Pfam" id="PF21778">
    <property type="entry name" value="DUF6873"/>
    <property type="match status" value="1"/>
</dbReference>
<proteinExistence type="predicted"/>
<protein>
    <submittedName>
        <fullName evidence="2">DUF6873 family GME fold protein</fullName>
    </submittedName>
</protein>
<reference evidence="2 3" key="1">
    <citation type="journal article" date="2025" name="Anaerobe">
        <title>Description of Anaerococcus kampingiae sp. nov., Anaerococcus groningensis sp. nov., Anaerococcus martiniensis sp. nov., and Anaerococcus cruorum sp. nov., isolated from human clinical specimens.</title>
        <authorList>
            <person name="Boiten K.E."/>
            <person name="Meijer J."/>
            <person name="van Wezel E.M."/>
            <person name="Veloo A.C.M."/>
        </authorList>
    </citation>
    <scope>NUCLEOTIDE SEQUENCE [LARGE SCALE GENOMIC DNA]</scope>
    <source>
        <strain evidence="2 3">ENR0831</strain>
    </source>
</reference>
<comment type="caution">
    <text evidence="2">The sequence shown here is derived from an EMBL/GenBank/DDBJ whole genome shotgun (WGS) entry which is preliminary data.</text>
</comment>
<gene>
    <name evidence="2" type="ORF">ACCQ41_05925</name>
</gene>
<organism evidence="2 3">
    <name type="scientific">Anaerococcus martiniensis</name>
    <dbReference type="NCBI Taxonomy" id="3115615"/>
    <lineage>
        <taxon>Bacteria</taxon>
        <taxon>Bacillati</taxon>
        <taxon>Bacillota</taxon>
        <taxon>Tissierellia</taxon>
        <taxon>Tissierellales</taxon>
        <taxon>Peptoniphilaceae</taxon>
        <taxon>Anaerococcus</taxon>
    </lineage>
</organism>
<accession>A0ABW9MA13</accession>
<keyword evidence="3" id="KW-1185">Reference proteome</keyword>